<proteinExistence type="predicted"/>
<evidence type="ECO:0000256" key="1">
    <source>
        <dbReference type="SAM" id="MobiDB-lite"/>
    </source>
</evidence>
<sequence length="79" mass="8548">MSTRTVTATRTPSIPSYDTALGTRQHPPVLRARMMRVSAVRTITGIVSSPSTTVDTPADDQLAMYNRDVLSALADAEKK</sequence>
<evidence type="ECO:0000313" key="2">
    <source>
        <dbReference type="EMBL" id="MPC32531.1"/>
    </source>
</evidence>
<name>A0A5B7EEB4_PORTR</name>
<feature type="region of interest" description="Disordered" evidence="1">
    <location>
        <begin position="1"/>
        <end position="24"/>
    </location>
</feature>
<gene>
    <name evidence="2" type="ORF">E2C01_025843</name>
</gene>
<feature type="compositionally biased region" description="Polar residues" evidence="1">
    <location>
        <begin position="1"/>
        <end position="16"/>
    </location>
</feature>
<organism evidence="2 3">
    <name type="scientific">Portunus trituberculatus</name>
    <name type="common">Swimming crab</name>
    <name type="synonym">Neptunus trituberculatus</name>
    <dbReference type="NCBI Taxonomy" id="210409"/>
    <lineage>
        <taxon>Eukaryota</taxon>
        <taxon>Metazoa</taxon>
        <taxon>Ecdysozoa</taxon>
        <taxon>Arthropoda</taxon>
        <taxon>Crustacea</taxon>
        <taxon>Multicrustacea</taxon>
        <taxon>Malacostraca</taxon>
        <taxon>Eumalacostraca</taxon>
        <taxon>Eucarida</taxon>
        <taxon>Decapoda</taxon>
        <taxon>Pleocyemata</taxon>
        <taxon>Brachyura</taxon>
        <taxon>Eubrachyura</taxon>
        <taxon>Portunoidea</taxon>
        <taxon>Portunidae</taxon>
        <taxon>Portuninae</taxon>
        <taxon>Portunus</taxon>
    </lineage>
</organism>
<keyword evidence="3" id="KW-1185">Reference proteome</keyword>
<dbReference type="Proteomes" id="UP000324222">
    <property type="component" value="Unassembled WGS sequence"/>
</dbReference>
<dbReference type="AlphaFoldDB" id="A0A5B7EEB4"/>
<evidence type="ECO:0000313" key="3">
    <source>
        <dbReference type="Proteomes" id="UP000324222"/>
    </source>
</evidence>
<dbReference type="EMBL" id="VSRR010002646">
    <property type="protein sequence ID" value="MPC32531.1"/>
    <property type="molecule type" value="Genomic_DNA"/>
</dbReference>
<accession>A0A5B7EEB4</accession>
<reference evidence="2 3" key="1">
    <citation type="submission" date="2019-05" db="EMBL/GenBank/DDBJ databases">
        <title>Another draft genome of Portunus trituberculatus and its Hox gene families provides insights of decapod evolution.</title>
        <authorList>
            <person name="Jeong J.-H."/>
            <person name="Song I."/>
            <person name="Kim S."/>
            <person name="Choi T."/>
            <person name="Kim D."/>
            <person name="Ryu S."/>
            <person name="Kim W."/>
        </authorList>
    </citation>
    <scope>NUCLEOTIDE SEQUENCE [LARGE SCALE GENOMIC DNA]</scope>
    <source>
        <tissue evidence="2">Muscle</tissue>
    </source>
</reference>
<comment type="caution">
    <text evidence="2">The sequence shown here is derived from an EMBL/GenBank/DDBJ whole genome shotgun (WGS) entry which is preliminary data.</text>
</comment>
<protein>
    <submittedName>
        <fullName evidence="2">Uncharacterized protein</fullName>
    </submittedName>
</protein>